<protein>
    <submittedName>
        <fullName evidence="2">Putative Inositol 1,4,5-triphosphate kinase</fullName>
    </submittedName>
</protein>
<evidence type="ECO:0000256" key="1">
    <source>
        <dbReference type="SAM" id="MobiDB-lite"/>
    </source>
</evidence>
<sequence>MAAVSLGYDGYSQSLSVPMDVRGRQNSCGDSSSSSGDDSSWSDWEAETDGQVHQVRPPVVKVSDEPTRAARSVS</sequence>
<reference evidence="2 3" key="1">
    <citation type="submission" date="2016-03" db="EMBL/GenBank/DDBJ databases">
        <title>EvidentialGene: Evidence-directed Construction of Genes on Genomes.</title>
        <authorList>
            <person name="Gilbert D.G."/>
            <person name="Choi J.-H."/>
            <person name="Mockaitis K."/>
            <person name="Colbourne J."/>
            <person name="Pfrender M."/>
        </authorList>
    </citation>
    <scope>NUCLEOTIDE SEQUENCE [LARGE SCALE GENOMIC DNA]</scope>
    <source>
        <strain evidence="2 3">Xinb3</strain>
        <tissue evidence="2">Complete organism</tissue>
    </source>
</reference>
<dbReference type="EMBL" id="LRGB01007242">
    <property type="protein sequence ID" value="KZS01262.1"/>
    <property type="molecule type" value="Genomic_DNA"/>
</dbReference>
<comment type="caution">
    <text evidence="2">The sequence shown here is derived from an EMBL/GenBank/DDBJ whole genome shotgun (WGS) entry which is preliminary data.</text>
</comment>
<keyword evidence="2" id="KW-0808">Transferase</keyword>
<evidence type="ECO:0000313" key="2">
    <source>
        <dbReference type="EMBL" id="KZS01262.1"/>
    </source>
</evidence>
<organism evidence="2 3">
    <name type="scientific">Daphnia magna</name>
    <dbReference type="NCBI Taxonomy" id="35525"/>
    <lineage>
        <taxon>Eukaryota</taxon>
        <taxon>Metazoa</taxon>
        <taxon>Ecdysozoa</taxon>
        <taxon>Arthropoda</taxon>
        <taxon>Crustacea</taxon>
        <taxon>Branchiopoda</taxon>
        <taxon>Diplostraca</taxon>
        <taxon>Cladocera</taxon>
        <taxon>Anomopoda</taxon>
        <taxon>Daphniidae</taxon>
        <taxon>Daphnia</taxon>
    </lineage>
</organism>
<keyword evidence="2" id="KW-0418">Kinase</keyword>
<accession>A0A164IHH5</accession>
<dbReference type="GO" id="GO:0016301">
    <property type="term" value="F:kinase activity"/>
    <property type="evidence" value="ECO:0007669"/>
    <property type="project" value="UniProtKB-KW"/>
</dbReference>
<gene>
    <name evidence="2" type="ORF">APZ42_002132</name>
</gene>
<name>A0A164IHH5_9CRUS</name>
<evidence type="ECO:0000313" key="3">
    <source>
        <dbReference type="Proteomes" id="UP000076858"/>
    </source>
</evidence>
<feature type="compositionally biased region" description="Low complexity" evidence="1">
    <location>
        <begin position="29"/>
        <end position="43"/>
    </location>
</feature>
<dbReference type="AlphaFoldDB" id="A0A164IHH5"/>
<keyword evidence="3" id="KW-1185">Reference proteome</keyword>
<feature type="region of interest" description="Disordered" evidence="1">
    <location>
        <begin position="1"/>
        <end position="74"/>
    </location>
</feature>
<dbReference type="OrthoDB" id="338650at2759"/>
<proteinExistence type="predicted"/>
<dbReference type="Proteomes" id="UP000076858">
    <property type="component" value="Unassembled WGS sequence"/>
</dbReference>